<dbReference type="AlphaFoldDB" id="A0AAD4X9A7"/>
<comment type="caution">
    <text evidence="1">The sequence shown here is derived from an EMBL/GenBank/DDBJ whole genome shotgun (WGS) entry which is preliminary data.</text>
</comment>
<sequence length="54" mass="6069">EKEPLGRQNCYYHSCSFTYCSTVHNSNLVLMLTKIVKGTESITSTKSNKGNKAR</sequence>
<dbReference type="EMBL" id="JAJJMB010014053">
    <property type="protein sequence ID" value="KAI3863068.1"/>
    <property type="molecule type" value="Genomic_DNA"/>
</dbReference>
<name>A0AAD4X9A7_9MAGN</name>
<feature type="non-terminal residue" evidence="1">
    <location>
        <position position="1"/>
    </location>
</feature>
<protein>
    <submittedName>
        <fullName evidence="1">Uncharacterized protein</fullName>
    </submittedName>
</protein>
<accession>A0AAD4X9A7</accession>
<gene>
    <name evidence="1" type="ORF">MKW98_015526</name>
</gene>
<keyword evidence="2" id="KW-1185">Reference proteome</keyword>
<evidence type="ECO:0000313" key="2">
    <source>
        <dbReference type="Proteomes" id="UP001202328"/>
    </source>
</evidence>
<organism evidence="1 2">
    <name type="scientific">Papaver atlanticum</name>
    <dbReference type="NCBI Taxonomy" id="357466"/>
    <lineage>
        <taxon>Eukaryota</taxon>
        <taxon>Viridiplantae</taxon>
        <taxon>Streptophyta</taxon>
        <taxon>Embryophyta</taxon>
        <taxon>Tracheophyta</taxon>
        <taxon>Spermatophyta</taxon>
        <taxon>Magnoliopsida</taxon>
        <taxon>Ranunculales</taxon>
        <taxon>Papaveraceae</taxon>
        <taxon>Papaveroideae</taxon>
        <taxon>Papaver</taxon>
    </lineage>
</organism>
<evidence type="ECO:0000313" key="1">
    <source>
        <dbReference type="EMBL" id="KAI3863068.1"/>
    </source>
</evidence>
<reference evidence="1" key="1">
    <citation type="submission" date="2022-04" db="EMBL/GenBank/DDBJ databases">
        <title>A functionally conserved STORR gene fusion in Papaver species that diverged 16.8 million years ago.</title>
        <authorList>
            <person name="Catania T."/>
        </authorList>
    </citation>
    <scope>NUCLEOTIDE SEQUENCE</scope>
    <source>
        <strain evidence="1">S-188037</strain>
    </source>
</reference>
<dbReference type="Proteomes" id="UP001202328">
    <property type="component" value="Unassembled WGS sequence"/>
</dbReference>
<proteinExistence type="predicted"/>